<dbReference type="RefSeq" id="WP_185036434.1">
    <property type="nucleotide sequence ID" value="NZ_BNBN01000019.1"/>
</dbReference>
<keyword evidence="1" id="KW-1133">Transmembrane helix</keyword>
<dbReference type="EMBL" id="JACHEM010000032">
    <property type="protein sequence ID" value="MBB6439949.1"/>
    <property type="molecule type" value="Genomic_DNA"/>
</dbReference>
<evidence type="ECO:0000313" key="2">
    <source>
        <dbReference type="EMBL" id="MBB6439949.1"/>
    </source>
</evidence>
<gene>
    <name evidence="2" type="ORF">HNQ79_006462</name>
</gene>
<name>A0A7X0LU05_9ACTN</name>
<comment type="caution">
    <text evidence="2">The sequence shown here is derived from an EMBL/GenBank/DDBJ whole genome shotgun (WGS) entry which is preliminary data.</text>
</comment>
<organism evidence="2 3">
    <name type="scientific">Streptomyces candidus</name>
    <dbReference type="NCBI Taxonomy" id="67283"/>
    <lineage>
        <taxon>Bacteria</taxon>
        <taxon>Bacillati</taxon>
        <taxon>Actinomycetota</taxon>
        <taxon>Actinomycetes</taxon>
        <taxon>Kitasatosporales</taxon>
        <taxon>Streptomycetaceae</taxon>
        <taxon>Streptomyces</taxon>
    </lineage>
</organism>
<protein>
    <submittedName>
        <fullName evidence="2">Uncharacterized protein</fullName>
    </submittedName>
</protein>
<keyword evidence="1" id="KW-0472">Membrane</keyword>
<sequence length="93" mass="9721">MTTVTVRRVLAVSTRGALAAVHHIATSAAALFVLAAWFVVSLIAGHAGQAITAAAVGTLLAAESIRADRVGRPFPHCPMCTFARRGARKEIDQ</sequence>
<reference evidence="2 3" key="1">
    <citation type="submission" date="2020-08" db="EMBL/GenBank/DDBJ databases">
        <title>Genomic Encyclopedia of Type Strains, Phase IV (KMG-IV): sequencing the most valuable type-strain genomes for metagenomic binning, comparative biology and taxonomic classification.</title>
        <authorList>
            <person name="Goeker M."/>
        </authorList>
    </citation>
    <scope>NUCLEOTIDE SEQUENCE [LARGE SCALE GENOMIC DNA]</scope>
    <source>
        <strain evidence="2 3">DSM 40141</strain>
    </source>
</reference>
<dbReference type="AlphaFoldDB" id="A0A7X0LU05"/>
<accession>A0A7X0LU05</accession>
<feature type="transmembrane region" description="Helical" evidence="1">
    <location>
        <begin position="20"/>
        <end position="44"/>
    </location>
</feature>
<keyword evidence="1" id="KW-0812">Transmembrane</keyword>
<dbReference type="Proteomes" id="UP000540423">
    <property type="component" value="Unassembled WGS sequence"/>
</dbReference>
<proteinExistence type="predicted"/>
<evidence type="ECO:0000256" key="1">
    <source>
        <dbReference type="SAM" id="Phobius"/>
    </source>
</evidence>
<keyword evidence="3" id="KW-1185">Reference proteome</keyword>
<evidence type="ECO:0000313" key="3">
    <source>
        <dbReference type="Proteomes" id="UP000540423"/>
    </source>
</evidence>